<name>A0AAD8EA09_DIPPU</name>
<reference evidence="1" key="2">
    <citation type="submission" date="2023-05" db="EMBL/GenBank/DDBJ databases">
        <authorList>
            <person name="Fouks B."/>
        </authorList>
    </citation>
    <scope>NUCLEOTIDE SEQUENCE</scope>
    <source>
        <strain evidence="1">Stay&amp;Tobe</strain>
        <tissue evidence="1">Testes</tissue>
    </source>
</reference>
<keyword evidence="2" id="KW-1185">Reference proteome</keyword>
<organism evidence="1 2">
    <name type="scientific">Diploptera punctata</name>
    <name type="common">Pacific beetle cockroach</name>
    <dbReference type="NCBI Taxonomy" id="6984"/>
    <lineage>
        <taxon>Eukaryota</taxon>
        <taxon>Metazoa</taxon>
        <taxon>Ecdysozoa</taxon>
        <taxon>Arthropoda</taxon>
        <taxon>Hexapoda</taxon>
        <taxon>Insecta</taxon>
        <taxon>Pterygota</taxon>
        <taxon>Neoptera</taxon>
        <taxon>Polyneoptera</taxon>
        <taxon>Dictyoptera</taxon>
        <taxon>Blattodea</taxon>
        <taxon>Blaberoidea</taxon>
        <taxon>Blaberidae</taxon>
        <taxon>Diplopterinae</taxon>
        <taxon>Diploptera</taxon>
    </lineage>
</organism>
<feature type="non-terminal residue" evidence="1">
    <location>
        <position position="1"/>
    </location>
</feature>
<dbReference type="InterPro" id="IPR013783">
    <property type="entry name" value="Ig-like_fold"/>
</dbReference>
<sequence length="84" mass="9525">RGLRGLKFPDVSPETASGIVKGCYICLLIVVLQYYEVQVYYNKNVIRGNTAVLKCTIPSFVREYITVTSWVQDSKFNIYPSIKG</sequence>
<accession>A0AAD8EA09</accession>
<dbReference type="Proteomes" id="UP001233999">
    <property type="component" value="Unassembled WGS sequence"/>
</dbReference>
<reference evidence="1" key="1">
    <citation type="journal article" date="2023" name="IScience">
        <title>Live-bearing cockroach genome reveals convergent evolutionary mechanisms linked to viviparity in insects and beyond.</title>
        <authorList>
            <person name="Fouks B."/>
            <person name="Harrison M.C."/>
            <person name="Mikhailova A.A."/>
            <person name="Marchal E."/>
            <person name="English S."/>
            <person name="Carruthers M."/>
            <person name="Jennings E.C."/>
            <person name="Chiamaka E.L."/>
            <person name="Frigard R.A."/>
            <person name="Pippel M."/>
            <person name="Attardo G.M."/>
            <person name="Benoit J.B."/>
            <person name="Bornberg-Bauer E."/>
            <person name="Tobe S.S."/>
        </authorList>
    </citation>
    <scope>NUCLEOTIDE SEQUENCE</scope>
    <source>
        <strain evidence="1">Stay&amp;Tobe</strain>
    </source>
</reference>
<proteinExistence type="predicted"/>
<feature type="non-terminal residue" evidence="1">
    <location>
        <position position="84"/>
    </location>
</feature>
<evidence type="ECO:0000313" key="2">
    <source>
        <dbReference type="Proteomes" id="UP001233999"/>
    </source>
</evidence>
<comment type="caution">
    <text evidence="1">The sequence shown here is derived from an EMBL/GenBank/DDBJ whole genome shotgun (WGS) entry which is preliminary data.</text>
</comment>
<dbReference type="EMBL" id="JASPKZ010007733">
    <property type="protein sequence ID" value="KAJ9582820.1"/>
    <property type="molecule type" value="Genomic_DNA"/>
</dbReference>
<dbReference type="AlphaFoldDB" id="A0AAD8EA09"/>
<protein>
    <submittedName>
        <fullName evidence="1">Uncharacterized protein</fullName>
    </submittedName>
</protein>
<gene>
    <name evidence="1" type="ORF">L9F63_022839</name>
</gene>
<evidence type="ECO:0000313" key="1">
    <source>
        <dbReference type="EMBL" id="KAJ9582820.1"/>
    </source>
</evidence>
<dbReference type="Gene3D" id="2.60.40.10">
    <property type="entry name" value="Immunoglobulins"/>
    <property type="match status" value="1"/>
</dbReference>